<sequence>MSLNRIEKWLFEKTGVLSERVGLERIRQAVVIRMAENECLNVDEYFVLLTNFESEHDAFIAKVMVSETWFFRDEVPYHFLSDVVQQRVKKESLPCHILSIPSSSGEEPYSIAIALSEIGIDKEKYIIDAIDINREIIEKAREGIYRAHSFRGKDKKFLDLYFKKIGEKYHLNNAIKSRVNFAIGNVLDLDNICAGRFYDIIFCRNLLIYYDQKTQLQVLEKIHNRLQKNGILFTGHAEANSILNQYFTGIGPLGAFSFSKRKIIADQTSRNFEETSHLNNRASESNPLKIEKEEALSSVGHQERHHADLYIQELASKIEKVANSGDLDEASRLCQVILSDSLDPEVYYVCGLVMEAKGEPHSAEALFRMVLRWDSEHYNTLTHLAANLQARGKNAEATKIRKRITHQLKDNVDEPG</sequence>
<evidence type="ECO:0000256" key="3">
    <source>
        <dbReference type="ARBA" id="ARBA00022691"/>
    </source>
</evidence>
<dbReference type="Gene3D" id="3.40.50.150">
    <property type="entry name" value="Vaccinia Virus protein VP39"/>
    <property type="match status" value="1"/>
</dbReference>
<dbReference type="SMART" id="SM00138">
    <property type="entry name" value="MeTrc"/>
    <property type="match status" value="1"/>
</dbReference>
<accession>A0A3B0ZK31</accession>
<dbReference type="PANTHER" id="PTHR24422">
    <property type="entry name" value="CHEMOTAXIS PROTEIN METHYLTRANSFERASE"/>
    <property type="match status" value="1"/>
</dbReference>
<dbReference type="InterPro" id="IPR029063">
    <property type="entry name" value="SAM-dependent_MTases_sf"/>
</dbReference>
<dbReference type="PROSITE" id="PS50123">
    <property type="entry name" value="CHER"/>
    <property type="match status" value="1"/>
</dbReference>
<dbReference type="SUPFAM" id="SSF53335">
    <property type="entry name" value="S-adenosyl-L-methionine-dependent methyltransferases"/>
    <property type="match status" value="1"/>
</dbReference>
<proteinExistence type="predicted"/>
<dbReference type="EMBL" id="UOFO01000129">
    <property type="protein sequence ID" value="VAW87702.1"/>
    <property type="molecule type" value="Genomic_DNA"/>
</dbReference>
<evidence type="ECO:0000259" key="4">
    <source>
        <dbReference type="PROSITE" id="PS50123"/>
    </source>
</evidence>
<reference evidence="5" key="1">
    <citation type="submission" date="2018-06" db="EMBL/GenBank/DDBJ databases">
        <authorList>
            <person name="Zhirakovskaya E."/>
        </authorList>
    </citation>
    <scope>NUCLEOTIDE SEQUENCE</scope>
</reference>
<dbReference type="Pfam" id="PF01739">
    <property type="entry name" value="CheR"/>
    <property type="match status" value="1"/>
</dbReference>
<dbReference type="AlphaFoldDB" id="A0A3B0ZK31"/>
<evidence type="ECO:0000313" key="5">
    <source>
        <dbReference type="EMBL" id="VAW87702.1"/>
    </source>
</evidence>
<dbReference type="InterPro" id="IPR050903">
    <property type="entry name" value="Bact_Chemotaxis_MeTrfase"/>
</dbReference>
<dbReference type="GO" id="GO:0032259">
    <property type="term" value="P:methylation"/>
    <property type="evidence" value="ECO:0007669"/>
    <property type="project" value="UniProtKB-KW"/>
</dbReference>
<dbReference type="InterPro" id="IPR011990">
    <property type="entry name" value="TPR-like_helical_dom_sf"/>
</dbReference>
<name>A0A3B0ZK31_9ZZZZ</name>
<organism evidence="5">
    <name type="scientific">hydrothermal vent metagenome</name>
    <dbReference type="NCBI Taxonomy" id="652676"/>
    <lineage>
        <taxon>unclassified sequences</taxon>
        <taxon>metagenomes</taxon>
        <taxon>ecological metagenomes</taxon>
    </lineage>
</organism>
<evidence type="ECO:0000256" key="2">
    <source>
        <dbReference type="ARBA" id="ARBA00022679"/>
    </source>
</evidence>
<gene>
    <name evidence="5" type="ORF">MNBD_GAMMA16-1290</name>
</gene>
<dbReference type="PANTHER" id="PTHR24422:SF19">
    <property type="entry name" value="CHEMOTAXIS PROTEIN METHYLTRANSFERASE"/>
    <property type="match status" value="1"/>
</dbReference>
<dbReference type="GO" id="GO:0008983">
    <property type="term" value="F:protein-glutamate O-methyltransferase activity"/>
    <property type="evidence" value="ECO:0007669"/>
    <property type="project" value="UniProtKB-EC"/>
</dbReference>
<dbReference type="PRINTS" id="PR00996">
    <property type="entry name" value="CHERMTFRASE"/>
</dbReference>
<dbReference type="InterPro" id="IPR000780">
    <property type="entry name" value="CheR_MeTrfase"/>
</dbReference>
<dbReference type="EC" id="2.1.1.80" evidence="5"/>
<keyword evidence="3" id="KW-0949">S-adenosyl-L-methionine</keyword>
<dbReference type="Gene3D" id="1.25.40.10">
    <property type="entry name" value="Tetratricopeptide repeat domain"/>
    <property type="match status" value="1"/>
</dbReference>
<dbReference type="SUPFAM" id="SSF48452">
    <property type="entry name" value="TPR-like"/>
    <property type="match status" value="1"/>
</dbReference>
<evidence type="ECO:0000256" key="1">
    <source>
        <dbReference type="ARBA" id="ARBA00022603"/>
    </source>
</evidence>
<feature type="domain" description="CheR-type methyltransferase" evidence="4">
    <location>
        <begin position="1"/>
        <end position="271"/>
    </location>
</feature>
<keyword evidence="2 5" id="KW-0808">Transferase</keyword>
<keyword evidence="1 5" id="KW-0489">Methyltransferase</keyword>
<dbReference type="InterPro" id="IPR022642">
    <property type="entry name" value="CheR_C"/>
</dbReference>
<protein>
    <submittedName>
        <fullName evidence="5">Chemotaxis protein methyltransferase CheR</fullName>
        <ecNumber evidence="5">2.1.1.80</ecNumber>
    </submittedName>
</protein>